<comment type="similarity">
    <text evidence="5">Belongs to the aromatic-ring hydroxylase family. TetX subfamily.</text>
</comment>
<dbReference type="PANTHER" id="PTHR46972:SF1">
    <property type="entry name" value="FAD DEPENDENT OXIDOREDUCTASE DOMAIN-CONTAINING PROTEIN"/>
    <property type="match status" value="1"/>
</dbReference>
<dbReference type="SUPFAM" id="SSF51905">
    <property type="entry name" value="FAD/NAD(P)-binding domain"/>
    <property type="match status" value="1"/>
</dbReference>
<evidence type="ECO:0000256" key="1">
    <source>
        <dbReference type="ARBA" id="ARBA00022630"/>
    </source>
</evidence>
<dbReference type="InterPro" id="IPR036188">
    <property type="entry name" value="FAD/NAD-bd_sf"/>
</dbReference>
<sequence length="382" mass="40307">MTPEHLPICIVGGGLGGLTLARVLTANGIDTVVLEAEPSRHSRVQGGMLDIHAESGQSALRTAGLHDSFRTLVHPGGEAMRIVDRSGTVLRDEADPGTFDRPEIDRGQLRDLLLDALPAATIRWGQKVTGAEPIDSATGRHLVQLADGRSYTTDLLIGADGAWSRIRPLVSDARPAYAGICFLEVDLHDADRRHPAEAAMMGGGMLFALDGDLGVLGHREADGSLHVYVGHRCAEDWIDTIDFADTATARTTVSKMLDGWHPALRGMIEHADGPIIPRRINALPVGHSWPHTPGVTLLGDAAHLMSPFAGEGANLAMLDGAEFGRAIVASPDDLEQAVASYQEALFPRSAAAAQDSADSLELIFAADAPHGLARAFAAAAPA</sequence>
<dbReference type="GO" id="GO:0004497">
    <property type="term" value="F:monooxygenase activity"/>
    <property type="evidence" value="ECO:0007669"/>
    <property type="project" value="UniProtKB-UniRule"/>
</dbReference>
<comment type="subcellular location">
    <subcellularLocation>
        <location evidence="5">Cytoplasm</location>
    </subcellularLocation>
</comment>
<accession>A0A1H1WB25</accession>
<evidence type="ECO:0000256" key="4">
    <source>
        <dbReference type="ARBA" id="ARBA00023033"/>
    </source>
</evidence>
<evidence type="ECO:0000256" key="5">
    <source>
        <dbReference type="HAMAP-Rule" id="MF_00845"/>
    </source>
</evidence>
<keyword evidence="1 5" id="KW-0285">Flavoprotein</keyword>
<evidence type="ECO:0000313" key="7">
    <source>
        <dbReference type="EMBL" id="SDS93881.1"/>
    </source>
</evidence>
<keyword evidence="2 5" id="KW-0274">FAD</keyword>
<dbReference type="PRINTS" id="PR00420">
    <property type="entry name" value="RNGMNOXGNASE"/>
</dbReference>
<feature type="binding site" evidence="5">
    <location>
        <position position="106"/>
    </location>
    <ligand>
        <name>FAD</name>
        <dbReference type="ChEBI" id="CHEBI:57692"/>
    </ligand>
</feature>
<dbReference type="HAMAP" id="MF_00845">
    <property type="entry name" value="TetX_monooxygenase"/>
    <property type="match status" value="1"/>
</dbReference>
<gene>
    <name evidence="7" type="ORF">SAMN04489812_3556</name>
</gene>
<dbReference type="Gene3D" id="3.50.50.60">
    <property type="entry name" value="FAD/NAD(P)-binding domain"/>
    <property type="match status" value="1"/>
</dbReference>
<feature type="domain" description="FAD-binding" evidence="6">
    <location>
        <begin position="295"/>
        <end position="329"/>
    </location>
</feature>
<evidence type="ECO:0000259" key="6">
    <source>
        <dbReference type="Pfam" id="PF01494"/>
    </source>
</evidence>
<dbReference type="GO" id="GO:0071949">
    <property type="term" value="F:FAD binding"/>
    <property type="evidence" value="ECO:0007669"/>
    <property type="project" value="InterPro"/>
</dbReference>
<dbReference type="OrthoDB" id="3713951at2"/>
<keyword evidence="3 5" id="KW-0560">Oxidoreductase</keyword>
<comment type="function">
    <text evidence="5">An FAD-requiring monooxygenase active on some tetracycline antibiotic derivatives, which leads to their inactivation. Hydroxylates carbon 11a of tetracycline and some analogs.</text>
</comment>
<dbReference type="PANTHER" id="PTHR46972">
    <property type="entry name" value="MONOOXYGENASE ASQM-RELATED"/>
    <property type="match status" value="1"/>
</dbReference>
<comment type="subunit">
    <text evidence="5">Monomer.</text>
</comment>
<evidence type="ECO:0000313" key="8">
    <source>
        <dbReference type="Proteomes" id="UP000199103"/>
    </source>
</evidence>
<keyword evidence="4 5" id="KW-0503">Monooxygenase</keyword>
<keyword evidence="5" id="KW-0547">Nucleotide-binding</keyword>
<dbReference type="STRING" id="630515.SAMN04489812_3556"/>
<protein>
    <recommendedName>
        <fullName evidence="5">Flavin-dependent monooxygenase</fullName>
    </recommendedName>
    <alternativeName>
        <fullName evidence="5">TetX monooxygenase</fullName>
        <shortName evidence="5">TetX</shortName>
        <ecNumber evidence="5">1.14.13.-</ecNumber>
    </alternativeName>
</protein>
<dbReference type="EC" id="1.14.13.-" evidence="5"/>
<comment type="cofactor">
    <cofactor evidence="5">
        <name>FAD</name>
        <dbReference type="ChEBI" id="CHEBI:57692"/>
    </cofactor>
</comment>
<organism evidence="7 8">
    <name type="scientific">Microlunatus soli</name>
    <dbReference type="NCBI Taxonomy" id="630515"/>
    <lineage>
        <taxon>Bacteria</taxon>
        <taxon>Bacillati</taxon>
        <taxon>Actinomycetota</taxon>
        <taxon>Actinomycetes</taxon>
        <taxon>Propionibacteriales</taxon>
        <taxon>Propionibacteriaceae</taxon>
        <taxon>Microlunatus</taxon>
    </lineage>
</organism>
<dbReference type="InterPro" id="IPR043683">
    <property type="entry name" value="TetX_monooxygenase"/>
</dbReference>
<feature type="binding site" evidence="5">
    <location>
        <position position="300"/>
    </location>
    <ligand>
        <name>FAD</name>
        <dbReference type="ChEBI" id="CHEBI:57692"/>
    </ligand>
</feature>
<keyword evidence="5" id="KW-0521">NADP</keyword>
<evidence type="ECO:0000256" key="3">
    <source>
        <dbReference type="ARBA" id="ARBA00023002"/>
    </source>
</evidence>
<comment type="catalytic activity">
    <reaction evidence="5">
        <text>a tetracycline + NADPH + O2 + H(+) = an 11a-hydroxytetracycline + NADP(+) + H2O</text>
        <dbReference type="Rhea" id="RHEA:61444"/>
        <dbReference type="ChEBI" id="CHEBI:15377"/>
        <dbReference type="ChEBI" id="CHEBI:15378"/>
        <dbReference type="ChEBI" id="CHEBI:15379"/>
        <dbReference type="ChEBI" id="CHEBI:57783"/>
        <dbReference type="ChEBI" id="CHEBI:58349"/>
        <dbReference type="ChEBI" id="CHEBI:144644"/>
        <dbReference type="ChEBI" id="CHEBI:144645"/>
    </reaction>
</comment>
<reference evidence="7 8" key="1">
    <citation type="submission" date="2016-10" db="EMBL/GenBank/DDBJ databases">
        <authorList>
            <person name="de Groot N.N."/>
        </authorList>
    </citation>
    <scope>NUCLEOTIDE SEQUENCE [LARGE SCALE GENOMIC DNA]</scope>
    <source>
        <strain evidence="7 8">DSM 21800</strain>
    </source>
</reference>
<comment type="domain">
    <text evidence="5">Consists of an N-terminal FAD-binding domain with a Rossman fold and a C-terminal substrate-binding domain.</text>
</comment>
<keyword evidence="5" id="KW-0963">Cytoplasm</keyword>
<dbReference type="RefSeq" id="WP_091526823.1">
    <property type="nucleotide sequence ID" value="NZ_LT629772.1"/>
</dbReference>
<dbReference type="InterPro" id="IPR002938">
    <property type="entry name" value="FAD-bd"/>
</dbReference>
<proteinExistence type="inferred from homology"/>
<keyword evidence="8" id="KW-1185">Reference proteome</keyword>
<name>A0A1H1WB25_9ACTN</name>
<feature type="domain" description="FAD-binding" evidence="6">
    <location>
        <begin position="7"/>
        <end position="178"/>
    </location>
</feature>
<feature type="binding site" evidence="5">
    <location>
        <position position="43"/>
    </location>
    <ligand>
        <name>NADPH</name>
        <dbReference type="ChEBI" id="CHEBI:57783"/>
    </ligand>
</feature>
<dbReference type="AlphaFoldDB" id="A0A1H1WB25"/>
<feature type="binding site" evidence="5">
    <location>
        <position position="50"/>
    </location>
    <ligand>
        <name>FAD</name>
        <dbReference type="ChEBI" id="CHEBI:57692"/>
    </ligand>
</feature>
<dbReference type="GO" id="GO:0046677">
    <property type="term" value="P:response to antibiotic"/>
    <property type="evidence" value="ECO:0007669"/>
    <property type="project" value="InterPro"/>
</dbReference>
<dbReference type="Pfam" id="PF01494">
    <property type="entry name" value="FAD_binding_3"/>
    <property type="match status" value="2"/>
</dbReference>
<dbReference type="EMBL" id="LT629772">
    <property type="protein sequence ID" value="SDS93881.1"/>
    <property type="molecule type" value="Genomic_DNA"/>
</dbReference>
<dbReference type="Proteomes" id="UP000199103">
    <property type="component" value="Chromosome I"/>
</dbReference>
<dbReference type="GO" id="GO:0005737">
    <property type="term" value="C:cytoplasm"/>
    <property type="evidence" value="ECO:0007669"/>
    <property type="project" value="UniProtKB-SubCell"/>
</dbReference>
<evidence type="ECO:0000256" key="2">
    <source>
        <dbReference type="ARBA" id="ARBA00022827"/>
    </source>
</evidence>